<dbReference type="InterPro" id="IPR058620">
    <property type="entry name" value="YtrI_C"/>
</dbReference>
<evidence type="ECO:0000259" key="3">
    <source>
        <dbReference type="Pfam" id="PF26347"/>
    </source>
</evidence>
<proteinExistence type="predicted"/>
<feature type="coiled-coil region" evidence="1">
    <location>
        <begin position="39"/>
        <end position="73"/>
    </location>
</feature>
<gene>
    <name evidence="4" type="ORF">GM661_14015</name>
</gene>
<keyword evidence="2" id="KW-0472">Membrane</keyword>
<feature type="domain" description="Sporulation membrane protein YtrI C-terminal" evidence="3">
    <location>
        <begin position="81"/>
        <end position="153"/>
    </location>
</feature>
<keyword evidence="2" id="KW-1133">Transmembrane helix</keyword>
<dbReference type="Pfam" id="PF26347">
    <property type="entry name" value="YtrI_sporulation"/>
    <property type="match status" value="1"/>
</dbReference>
<evidence type="ECO:0000256" key="1">
    <source>
        <dbReference type="SAM" id="Coils"/>
    </source>
</evidence>
<accession>A0A8A7KFX7</accession>
<evidence type="ECO:0000313" key="5">
    <source>
        <dbReference type="Proteomes" id="UP000665020"/>
    </source>
</evidence>
<keyword evidence="5" id="KW-1185">Reference proteome</keyword>
<keyword evidence="1" id="KW-0175">Coiled coil</keyword>
<dbReference type="KEGG" id="ifn:GM661_14015"/>
<evidence type="ECO:0000256" key="2">
    <source>
        <dbReference type="SAM" id="Phobius"/>
    </source>
</evidence>
<organism evidence="4 5">
    <name type="scientific">Iocasia fonsfrigidae</name>
    <dbReference type="NCBI Taxonomy" id="2682810"/>
    <lineage>
        <taxon>Bacteria</taxon>
        <taxon>Bacillati</taxon>
        <taxon>Bacillota</taxon>
        <taxon>Clostridia</taxon>
        <taxon>Halanaerobiales</taxon>
        <taxon>Halanaerobiaceae</taxon>
        <taxon>Iocasia</taxon>
    </lineage>
</organism>
<sequence>MLNSFLVFTKKEFIYIIVIFLLGIITGATFLNLYSGRIIDQLILERNELTVKNREQSEQIKQLEEKFNRFRKTFINKINIELDADVNKHTQQAIKTKISDLLAGLMGKEIEEIDPLLLKDVIHQRFIIIEDKTYQLELLYMVISDQLSFYIKVGPPKVEEKE</sequence>
<keyword evidence="2" id="KW-0812">Transmembrane</keyword>
<dbReference type="RefSeq" id="WP_230867393.1">
    <property type="nucleotide sequence ID" value="NZ_CP046640.1"/>
</dbReference>
<name>A0A8A7KFX7_9FIRM</name>
<dbReference type="Proteomes" id="UP000665020">
    <property type="component" value="Chromosome"/>
</dbReference>
<feature type="transmembrane region" description="Helical" evidence="2">
    <location>
        <begin position="13"/>
        <end position="34"/>
    </location>
</feature>
<reference evidence="4" key="1">
    <citation type="submission" date="2019-12" db="EMBL/GenBank/DDBJ databases">
        <authorList>
            <person name="zhang j."/>
            <person name="sun C.M."/>
        </authorList>
    </citation>
    <scope>NUCLEOTIDE SEQUENCE</scope>
    <source>
        <strain evidence="4">NS-1</strain>
    </source>
</reference>
<dbReference type="AlphaFoldDB" id="A0A8A7KFX7"/>
<evidence type="ECO:0000313" key="4">
    <source>
        <dbReference type="EMBL" id="QTL98995.1"/>
    </source>
</evidence>
<dbReference type="EMBL" id="CP046640">
    <property type="protein sequence ID" value="QTL98995.1"/>
    <property type="molecule type" value="Genomic_DNA"/>
</dbReference>
<protein>
    <recommendedName>
        <fullName evidence="3">Sporulation membrane protein YtrI C-terminal domain-containing protein</fullName>
    </recommendedName>
</protein>